<evidence type="ECO:0000256" key="1">
    <source>
        <dbReference type="ARBA" id="ARBA00024322"/>
    </source>
</evidence>
<dbReference type="Pfam" id="PF03319">
    <property type="entry name" value="EutN_CcmL"/>
    <property type="match status" value="1"/>
</dbReference>
<dbReference type="PANTHER" id="PTHR36539">
    <property type="entry name" value="ETHANOLAMINE UTILIZATION PROTEIN EUTN"/>
    <property type="match status" value="1"/>
</dbReference>
<dbReference type="HOGENOM" id="CLU_148498_0_1_7"/>
<accession>Q6AIR1</accession>
<dbReference type="PANTHER" id="PTHR36539:SF1">
    <property type="entry name" value="BACTERIAL MICROCOMPARTMENT SHELL VERTEX PROTEIN EUTN"/>
    <property type="match status" value="1"/>
</dbReference>
<evidence type="ECO:0000256" key="2">
    <source>
        <dbReference type="ARBA" id="ARBA00024446"/>
    </source>
</evidence>
<dbReference type="eggNOG" id="COG4576">
    <property type="taxonomic scope" value="Bacteria"/>
</dbReference>
<protein>
    <submittedName>
        <fullName evidence="3">Related to ethanolamine utilization protein (EutN)</fullName>
    </submittedName>
</protein>
<name>Q6AIR1_DESPS</name>
<dbReference type="Proteomes" id="UP000000602">
    <property type="component" value="Chromosome"/>
</dbReference>
<sequence>MWLGRKSMELARVRGQVVATIRDPKVPHTSLLLVDFIRADGVVRREGHVAADTLGAGEGEYVLLVRGSGAALVVGGGKPPIDLSVVAIVDQISALNEVIYSK</sequence>
<reference evidence="4" key="1">
    <citation type="journal article" date="2004" name="Environ. Microbiol.">
        <title>The genome of Desulfotalea psychrophila, a sulfate-reducing bacterium from permanently cold Arctic sediments.</title>
        <authorList>
            <person name="Rabus R."/>
            <person name="Ruepp A."/>
            <person name="Frickey T."/>
            <person name="Rattei T."/>
            <person name="Fartmann B."/>
            <person name="Stark M."/>
            <person name="Bauer M."/>
            <person name="Zibat A."/>
            <person name="Lombardot T."/>
            <person name="Becker I."/>
            <person name="Amann J."/>
            <person name="Gellner K."/>
            <person name="Teeling H."/>
            <person name="Leuschner W.D."/>
            <person name="Gloeckner F.-O."/>
            <person name="Lupas A.N."/>
            <person name="Amann R."/>
            <person name="Klenk H.-P."/>
        </authorList>
    </citation>
    <scope>NUCLEOTIDE SEQUENCE [LARGE SCALE GENOMIC DNA]</scope>
    <source>
        <strain evidence="4">DSM 12343 / LSv54</strain>
    </source>
</reference>
<dbReference type="GO" id="GO:0031469">
    <property type="term" value="C:bacterial microcompartment"/>
    <property type="evidence" value="ECO:0007669"/>
    <property type="project" value="UniProtKB-SubCell"/>
</dbReference>
<dbReference type="InterPro" id="IPR004992">
    <property type="entry name" value="EutN_CcmL"/>
</dbReference>
<comment type="subcellular location">
    <subcellularLocation>
        <location evidence="1">Bacterial microcompartment</location>
    </subcellularLocation>
</comment>
<dbReference type="PROSITE" id="PS51932">
    <property type="entry name" value="BMV"/>
    <property type="match status" value="1"/>
</dbReference>
<dbReference type="KEGG" id="dps:DP3040"/>
<evidence type="ECO:0000313" key="3">
    <source>
        <dbReference type="EMBL" id="CAG37769.1"/>
    </source>
</evidence>
<dbReference type="CDD" id="cd01614">
    <property type="entry name" value="EutN_CcmL"/>
    <property type="match status" value="1"/>
</dbReference>
<dbReference type="InterPro" id="IPR036677">
    <property type="entry name" value="EutN_CcmL_sf"/>
</dbReference>
<dbReference type="Gene3D" id="2.40.50.220">
    <property type="entry name" value="EutN/Ccml"/>
    <property type="match status" value="1"/>
</dbReference>
<organism evidence="3 4">
    <name type="scientific">Desulfotalea psychrophila (strain LSv54 / DSM 12343)</name>
    <dbReference type="NCBI Taxonomy" id="177439"/>
    <lineage>
        <taxon>Bacteria</taxon>
        <taxon>Pseudomonadati</taxon>
        <taxon>Thermodesulfobacteriota</taxon>
        <taxon>Desulfobulbia</taxon>
        <taxon>Desulfobulbales</taxon>
        <taxon>Desulfocapsaceae</taxon>
        <taxon>Desulfotalea</taxon>
    </lineage>
</organism>
<keyword evidence="4" id="KW-1185">Reference proteome</keyword>
<dbReference type="SUPFAM" id="SSF159133">
    <property type="entry name" value="EutN/CcmL-like"/>
    <property type="match status" value="1"/>
</dbReference>
<dbReference type="STRING" id="177439.DP3040"/>
<keyword evidence="2" id="KW-1283">Bacterial microcompartment</keyword>
<gene>
    <name evidence="3" type="ordered locus">DP3040</name>
</gene>
<dbReference type="EMBL" id="CR522870">
    <property type="protein sequence ID" value="CAG37769.1"/>
    <property type="molecule type" value="Genomic_DNA"/>
</dbReference>
<dbReference type="AlphaFoldDB" id="Q6AIR1"/>
<evidence type="ECO:0000313" key="4">
    <source>
        <dbReference type="Proteomes" id="UP000000602"/>
    </source>
</evidence>
<proteinExistence type="predicted"/>